<evidence type="ECO:0000313" key="1">
    <source>
        <dbReference type="EMBL" id="KAJ2881598.1"/>
    </source>
</evidence>
<gene>
    <name evidence="1" type="ORF">IWW38_005777</name>
</gene>
<dbReference type="EMBL" id="JANBVB010002913">
    <property type="protein sequence ID" value="KAJ2881598.1"/>
    <property type="molecule type" value="Genomic_DNA"/>
</dbReference>
<name>A0ACC1LU45_9FUNG</name>
<reference evidence="1" key="1">
    <citation type="submission" date="2022-07" db="EMBL/GenBank/DDBJ databases">
        <title>Phylogenomic reconstructions and comparative analyses of Kickxellomycotina fungi.</title>
        <authorList>
            <person name="Reynolds N.K."/>
            <person name="Stajich J.E."/>
            <person name="Barry K."/>
            <person name="Grigoriev I.V."/>
            <person name="Crous P."/>
            <person name="Smith M.E."/>
        </authorList>
    </citation>
    <scope>NUCLEOTIDE SEQUENCE</scope>
    <source>
        <strain evidence="1">CBS 190363</strain>
    </source>
</reference>
<protein>
    <submittedName>
        <fullName evidence="1">Uncharacterized protein</fullName>
    </submittedName>
</protein>
<accession>A0ACC1LU45</accession>
<proteinExistence type="predicted"/>
<sequence length="399" mass="44244">IGLRKDVRTLSATEWQAYANAVAAAYNDNWVVWFGYYHNKVADLVHGTSQFLVFHRNFINSYEYILQRYNPAVTVPYWNMMVDFQNPANSPVLSSKYLGGNGVGAQGCVSTGIASSWSLAYPTPHCLTRAYNNGTTINSWYSPEFVTSFMQRSQTYTDFRTSMENSVHGAVHLGLNGDMSTMHSPMDPVFFMHHVNIDRLYAQWQAVKPDTRTFMYDGVNPSGTPVSVSDSIVGTSAPVYSVMRLGYGTMCYTYDTIQAANGNASALVNKRQMGGSPRKCRQRPSPSPAVQQIIKKLEPKVLAKYYPSFAGGRAGHPLENELVATNPLQPMAADACAKDFKAPLPNENMRGKMPHPPALPESWIKMQRSNVAEVRALEKAAAEMVDALNTANYLSPYMV</sequence>
<dbReference type="Proteomes" id="UP001139981">
    <property type="component" value="Unassembled WGS sequence"/>
</dbReference>
<evidence type="ECO:0000313" key="2">
    <source>
        <dbReference type="Proteomes" id="UP001139981"/>
    </source>
</evidence>
<comment type="caution">
    <text evidence="1">The sequence shown here is derived from an EMBL/GenBank/DDBJ whole genome shotgun (WGS) entry which is preliminary data.</text>
</comment>
<organism evidence="1 2">
    <name type="scientific">Coemansia aciculifera</name>
    <dbReference type="NCBI Taxonomy" id="417176"/>
    <lineage>
        <taxon>Eukaryota</taxon>
        <taxon>Fungi</taxon>
        <taxon>Fungi incertae sedis</taxon>
        <taxon>Zoopagomycota</taxon>
        <taxon>Kickxellomycotina</taxon>
        <taxon>Kickxellomycetes</taxon>
        <taxon>Kickxellales</taxon>
        <taxon>Kickxellaceae</taxon>
        <taxon>Coemansia</taxon>
    </lineage>
</organism>
<feature type="non-terminal residue" evidence="1">
    <location>
        <position position="1"/>
    </location>
</feature>
<keyword evidence="2" id="KW-1185">Reference proteome</keyword>